<accession>A0A2N3YFI0</accession>
<evidence type="ECO:0000256" key="6">
    <source>
        <dbReference type="ARBA" id="ARBA00023004"/>
    </source>
</evidence>
<dbReference type="PANTHER" id="PTHR11601">
    <property type="entry name" value="CYSTEINE DESULFURYLASE FAMILY MEMBER"/>
    <property type="match status" value="1"/>
</dbReference>
<dbReference type="GO" id="GO:0046872">
    <property type="term" value="F:metal ion binding"/>
    <property type="evidence" value="ECO:0007669"/>
    <property type="project" value="UniProtKB-KW"/>
</dbReference>
<dbReference type="Proteomes" id="UP000233781">
    <property type="component" value="Unassembled WGS sequence"/>
</dbReference>
<name>A0A2N3YFI0_9MICO</name>
<feature type="compositionally biased region" description="Low complexity" evidence="9">
    <location>
        <begin position="12"/>
        <end position="22"/>
    </location>
</feature>
<proteinExistence type="inferred from homology"/>
<evidence type="ECO:0000256" key="2">
    <source>
        <dbReference type="ARBA" id="ARBA00006490"/>
    </source>
</evidence>
<dbReference type="AlphaFoldDB" id="A0A2N3YFI0"/>
<dbReference type="Pfam" id="PF00266">
    <property type="entry name" value="Aminotran_5"/>
    <property type="match status" value="2"/>
</dbReference>
<organism evidence="11 12">
    <name type="scientific">Phycicoccus duodecadis</name>
    <dbReference type="NCBI Taxonomy" id="173053"/>
    <lineage>
        <taxon>Bacteria</taxon>
        <taxon>Bacillati</taxon>
        <taxon>Actinomycetota</taxon>
        <taxon>Actinomycetes</taxon>
        <taxon>Micrococcales</taxon>
        <taxon>Intrasporangiaceae</taxon>
        <taxon>Phycicoccus</taxon>
    </lineage>
</organism>
<feature type="domain" description="Aminotransferase class V" evidence="10">
    <location>
        <begin position="59"/>
        <end position="203"/>
    </location>
</feature>
<evidence type="ECO:0000256" key="5">
    <source>
        <dbReference type="ARBA" id="ARBA00022898"/>
    </source>
</evidence>
<feature type="region of interest" description="Disordered" evidence="9">
    <location>
        <begin position="1"/>
        <end position="22"/>
    </location>
</feature>
<gene>
    <name evidence="11" type="ORF">ATL31_0411</name>
</gene>
<keyword evidence="7" id="KW-0411">Iron-sulfur</keyword>
<evidence type="ECO:0000313" key="12">
    <source>
        <dbReference type="Proteomes" id="UP000233781"/>
    </source>
</evidence>
<dbReference type="RefSeq" id="WP_245861837.1">
    <property type="nucleotide sequence ID" value="NZ_PJNE01000001.1"/>
</dbReference>
<keyword evidence="3" id="KW-0808">Transferase</keyword>
<dbReference type="GO" id="GO:0031071">
    <property type="term" value="F:cysteine desulfurase activity"/>
    <property type="evidence" value="ECO:0007669"/>
    <property type="project" value="UniProtKB-EC"/>
</dbReference>
<dbReference type="EMBL" id="PJNE01000001">
    <property type="protein sequence ID" value="PKW25614.1"/>
    <property type="molecule type" value="Genomic_DNA"/>
</dbReference>
<keyword evidence="12" id="KW-1185">Reference proteome</keyword>
<evidence type="ECO:0000256" key="4">
    <source>
        <dbReference type="ARBA" id="ARBA00022723"/>
    </source>
</evidence>
<comment type="cofactor">
    <cofactor evidence="1">
        <name>pyridoxal 5'-phosphate</name>
        <dbReference type="ChEBI" id="CHEBI:597326"/>
    </cofactor>
</comment>
<evidence type="ECO:0000256" key="9">
    <source>
        <dbReference type="SAM" id="MobiDB-lite"/>
    </source>
</evidence>
<comment type="caution">
    <text evidence="11">The sequence shown here is derived from an EMBL/GenBank/DDBJ whole genome shotgun (WGS) entry which is preliminary data.</text>
</comment>
<keyword evidence="6" id="KW-0408">Iron</keyword>
<dbReference type="InterPro" id="IPR015422">
    <property type="entry name" value="PyrdxlP-dep_Trfase_small"/>
</dbReference>
<dbReference type="InterPro" id="IPR015421">
    <property type="entry name" value="PyrdxlP-dep_Trfase_major"/>
</dbReference>
<evidence type="ECO:0000259" key="10">
    <source>
        <dbReference type="Pfam" id="PF00266"/>
    </source>
</evidence>
<protein>
    <submittedName>
        <fullName evidence="11">Cysteine desulfurase</fullName>
    </submittedName>
</protein>
<sequence length="399" mass="40307">MAHTTVEPSRPGPGDIGPAVPAPGAAAGLLDATRGPLHPLAAETLAAALSVGWGDPAALHAPGRRARALLDTAREVLAGALGVRPEELSVHASAEEALVLGLDGLGHARRRVGTRLVASPVERSVVLLRCGDEEHPAVSGTGRVAPDAMATALAGPEVAAAVLQTANGEVGTRQPLAEVAAAARQAGVPLLVDATASLGRDPLPAVGDVVVADAAAFGGPPLGLLGVRAGTRWGLPGPRLPAEQGRAAAAPWVPLVLAAAEAWRQHEPVAADDAARAAALVDRIRAAAASAPDVEVVGDPADRLPHVVTFSVLFADGEVLVDELARHGLAVGSGSACTSSALRPSHVLAALGVLTHGNVRVVLPTEAVSPTRADDVERLCTLLPRVVTDVRRRLGTLDL</sequence>
<keyword evidence="5" id="KW-0663">Pyridoxal phosphate</keyword>
<evidence type="ECO:0000256" key="1">
    <source>
        <dbReference type="ARBA" id="ARBA00001933"/>
    </source>
</evidence>
<evidence type="ECO:0000256" key="7">
    <source>
        <dbReference type="ARBA" id="ARBA00023014"/>
    </source>
</evidence>
<keyword evidence="4" id="KW-0479">Metal-binding</keyword>
<evidence type="ECO:0000256" key="3">
    <source>
        <dbReference type="ARBA" id="ARBA00022679"/>
    </source>
</evidence>
<evidence type="ECO:0000256" key="8">
    <source>
        <dbReference type="ARBA" id="ARBA00050776"/>
    </source>
</evidence>
<dbReference type="PANTHER" id="PTHR11601:SF34">
    <property type="entry name" value="CYSTEINE DESULFURASE"/>
    <property type="match status" value="1"/>
</dbReference>
<dbReference type="Gene3D" id="3.40.640.10">
    <property type="entry name" value="Type I PLP-dependent aspartate aminotransferase-like (Major domain)"/>
    <property type="match status" value="1"/>
</dbReference>
<dbReference type="SUPFAM" id="SSF53383">
    <property type="entry name" value="PLP-dependent transferases"/>
    <property type="match status" value="1"/>
</dbReference>
<evidence type="ECO:0000313" key="11">
    <source>
        <dbReference type="EMBL" id="PKW25614.1"/>
    </source>
</evidence>
<reference evidence="11 12" key="1">
    <citation type="submission" date="2017-12" db="EMBL/GenBank/DDBJ databases">
        <title>Sequencing the genomes of 1000 Actinobacteria strains.</title>
        <authorList>
            <person name="Klenk H.-P."/>
        </authorList>
    </citation>
    <scope>NUCLEOTIDE SEQUENCE [LARGE SCALE GENOMIC DNA]</scope>
    <source>
        <strain evidence="11 12">DSM 12806</strain>
    </source>
</reference>
<dbReference type="PIRSF" id="PIRSF005572">
    <property type="entry name" value="NifS"/>
    <property type="match status" value="1"/>
</dbReference>
<dbReference type="InterPro" id="IPR015424">
    <property type="entry name" value="PyrdxlP-dep_Trfase"/>
</dbReference>
<comment type="similarity">
    <text evidence="2">Belongs to the class-V pyridoxal-phosphate-dependent aminotransferase family. NifS/IscS subfamily.</text>
</comment>
<feature type="domain" description="Aminotransferase class V" evidence="10">
    <location>
        <begin position="270"/>
        <end position="351"/>
    </location>
</feature>
<dbReference type="Gene3D" id="3.90.1150.10">
    <property type="entry name" value="Aspartate Aminotransferase, domain 1"/>
    <property type="match status" value="1"/>
</dbReference>
<dbReference type="InterPro" id="IPR000192">
    <property type="entry name" value="Aminotrans_V_dom"/>
</dbReference>
<dbReference type="InterPro" id="IPR016454">
    <property type="entry name" value="Cysteine_dSase"/>
</dbReference>
<dbReference type="GO" id="GO:0051536">
    <property type="term" value="F:iron-sulfur cluster binding"/>
    <property type="evidence" value="ECO:0007669"/>
    <property type="project" value="UniProtKB-KW"/>
</dbReference>
<comment type="catalytic activity">
    <reaction evidence="8">
        <text>(sulfur carrier)-H + L-cysteine = (sulfur carrier)-SH + L-alanine</text>
        <dbReference type="Rhea" id="RHEA:43892"/>
        <dbReference type="Rhea" id="RHEA-COMP:14737"/>
        <dbReference type="Rhea" id="RHEA-COMP:14739"/>
        <dbReference type="ChEBI" id="CHEBI:29917"/>
        <dbReference type="ChEBI" id="CHEBI:35235"/>
        <dbReference type="ChEBI" id="CHEBI:57972"/>
        <dbReference type="ChEBI" id="CHEBI:64428"/>
        <dbReference type="EC" id="2.8.1.7"/>
    </reaction>
</comment>